<gene>
    <name evidence="1" type="ORF">F4820DRAFT_73872</name>
</gene>
<reference evidence="1 2" key="1">
    <citation type="journal article" date="2022" name="New Phytol.">
        <title>Ecological generalism drives hyperdiversity of secondary metabolite gene clusters in xylarialean endophytes.</title>
        <authorList>
            <person name="Franco M.E.E."/>
            <person name="Wisecaver J.H."/>
            <person name="Arnold A.E."/>
            <person name="Ju Y.M."/>
            <person name="Slot J.C."/>
            <person name="Ahrendt S."/>
            <person name="Moore L.P."/>
            <person name="Eastman K.E."/>
            <person name="Scott K."/>
            <person name="Konkel Z."/>
            <person name="Mondo S.J."/>
            <person name="Kuo A."/>
            <person name="Hayes R.D."/>
            <person name="Haridas S."/>
            <person name="Andreopoulos B."/>
            <person name="Riley R."/>
            <person name="LaButti K."/>
            <person name="Pangilinan J."/>
            <person name="Lipzen A."/>
            <person name="Amirebrahimi M."/>
            <person name="Yan J."/>
            <person name="Adam C."/>
            <person name="Keymanesh K."/>
            <person name="Ng V."/>
            <person name="Louie K."/>
            <person name="Northen T."/>
            <person name="Drula E."/>
            <person name="Henrissat B."/>
            <person name="Hsieh H.M."/>
            <person name="Youens-Clark K."/>
            <person name="Lutzoni F."/>
            <person name="Miadlikowska J."/>
            <person name="Eastwood D.C."/>
            <person name="Hamelin R.C."/>
            <person name="Grigoriev I.V."/>
            <person name="U'Ren J.M."/>
        </authorList>
    </citation>
    <scope>NUCLEOTIDE SEQUENCE [LARGE SCALE GENOMIC DNA]</scope>
    <source>
        <strain evidence="1 2">CBS 119005</strain>
    </source>
</reference>
<sequence length="157" mass="17489">MPIPLVWRLNTTVRRRLALVLLLGCGLLSGVFASIKTSQLATLFARGDLTWDSFGLFLWVSGEITVLILCGSIPTSKPLYERFCGYKRRPSKTRSRVVIHRELGSISINKSFKGRYHRHELMASLDEPLGNATFVPGTVAAPNEDLSLDPVHIPSRK</sequence>
<comment type="caution">
    <text evidence="1">The sequence shown here is derived from an EMBL/GenBank/DDBJ whole genome shotgun (WGS) entry which is preliminary data.</text>
</comment>
<protein>
    <submittedName>
        <fullName evidence="1">Uncharacterized protein</fullName>
    </submittedName>
</protein>
<name>A0ACB9YR33_9PEZI</name>
<dbReference type="Proteomes" id="UP001497700">
    <property type="component" value="Unassembled WGS sequence"/>
</dbReference>
<organism evidence="1 2">
    <name type="scientific">Hypoxylon rubiginosum</name>
    <dbReference type="NCBI Taxonomy" id="110542"/>
    <lineage>
        <taxon>Eukaryota</taxon>
        <taxon>Fungi</taxon>
        <taxon>Dikarya</taxon>
        <taxon>Ascomycota</taxon>
        <taxon>Pezizomycotina</taxon>
        <taxon>Sordariomycetes</taxon>
        <taxon>Xylariomycetidae</taxon>
        <taxon>Xylariales</taxon>
        <taxon>Hypoxylaceae</taxon>
        <taxon>Hypoxylon</taxon>
    </lineage>
</organism>
<accession>A0ACB9YR33</accession>
<proteinExistence type="predicted"/>
<evidence type="ECO:0000313" key="2">
    <source>
        <dbReference type="Proteomes" id="UP001497700"/>
    </source>
</evidence>
<evidence type="ECO:0000313" key="1">
    <source>
        <dbReference type="EMBL" id="KAI4861230.1"/>
    </source>
</evidence>
<keyword evidence="2" id="KW-1185">Reference proteome</keyword>
<dbReference type="EMBL" id="MU393558">
    <property type="protein sequence ID" value="KAI4861230.1"/>
    <property type="molecule type" value="Genomic_DNA"/>
</dbReference>